<keyword evidence="3" id="KW-1185">Reference proteome</keyword>
<evidence type="ECO:0008006" key="4">
    <source>
        <dbReference type="Google" id="ProtNLM"/>
    </source>
</evidence>
<dbReference type="EMBL" id="JAYMGO010000013">
    <property type="protein sequence ID" value="KAL1263486.1"/>
    <property type="molecule type" value="Genomic_DNA"/>
</dbReference>
<proteinExistence type="predicted"/>
<sequence length="117" mass="13493">MSVSEDNQEMGDVTEQSRDGNGGDLTDQLRDLQSKHEQAMAAMSALNQRSYVYVPRERHVLPFCGDMEKDGRSVDDFIEEVERVLRARHQSDQDQFDFVMSLLRGDSFGRGPYSYFY</sequence>
<comment type="caution">
    <text evidence="2">The sequence shown here is derived from an EMBL/GenBank/DDBJ whole genome shotgun (WGS) entry which is preliminary data.</text>
</comment>
<dbReference type="Proteomes" id="UP001558613">
    <property type="component" value="Unassembled WGS sequence"/>
</dbReference>
<accession>A0ABR3MGN9</accession>
<evidence type="ECO:0000256" key="1">
    <source>
        <dbReference type="SAM" id="MobiDB-lite"/>
    </source>
</evidence>
<evidence type="ECO:0000313" key="3">
    <source>
        <dbReference type="Proteomes" id="UP001558613"/>
    </source>
</evidence>
<gene>
    <name evidence="2" type="ORF">QQF64_006225</name>
</gene>
<organism evidence="2 3">
    <name type="scientific">Cirrhinus molitorella</name>
    <name type="common">mud carp</name>
    <dbReference type="NCBI Taxonomy" id="172907"/>
    <lineage>
        <taxon>Eukaryota</taxon>
        <taxon>Metazoa</taxon>
        <taxon>Chordata</taxon>
        <taxon>Craniata</taxon>
        <taxon>Vertebrata</taxon>
        <taxon>Euteleostomi</taxon>
        <taxon>Actinopterygii</taxon>
        <taxon>Neopterygii</taxon>
        <taxon>Teleostei</taxon>
        <taxon>Ostariophysi</taxon>
        <taxon>Cypriniformes</taxon>
        <taxon>Cyprinidae</taxon>
        <taxon>Labeoninae</taxon>
        <taxon>Labeonini</taxon>
        <taxon>Cirrhinus</taxon>
    </lineage>
</organism>
<evidence type="ECO:0000313" key="2">
    <source>
        <dbReference type="EMBL" id="KAL1263486.1"/>
    </source>
</evidence>
<name>A0ABR3MGN9_9TELE</name>
<feature type="region of interest" description="Disordered" evidence="1">
    <location>
        <begin position="1"/>
        <end position="28"/>
    </location>
</feature>
<reference evidence="2 3" key="1">
    <citation type="submission" date="2023-09" db="EMBL/GenBank/DDBJ databases">
        <authorList>
            <person name="Wang M."/>
        </authorList>
    </citation>
    <scope>NUCLEOTIDE SEQUENCE [LARGE SCALE GENOMIC DNA]</scope>
    <source>
        <strain evidence="2">GT-2023</strain>
        <tissue evidence="2">Liver</tissue>
    </source>
</reference>
<protein>
    <recommendedName>
        <fullName evidence="4">Retrotransposon gag domain-containing protein</fullName>
    </recommendedName>
</protein>